<evidence type="ECO:0000256" key="2">
    <source>
        <dbReference type="ARBA" id="ARBA00022980"/>
    </source>
</evidence>
<dbReference type="GO" id="GO:1990904">
    <property type="term" value="C:ribonucleoprotein complex"/>
    <property type="evidence" value="ECO:0007669"/>
    <property type="project" value="UniProtKB-KW"/>
</dbReference>
<name>A0A0G0MM46_9BACT</name>
<accession>A0A0G0MM46</accession>
<dbReference type="InterPro" id="IPR038380">
    <property type="entry name" value="Ribosomal_bS21_sf"/>
</dbReference>
<dbReference type="Pfam" id="PF01165">
    <property type="entry name" value="Ribosomal_S21"/>
    <property type="match status" value="1"/>
</dbReference>
<evidence type="ECO:0000256" key="3">
    <source>
        <dbReference type="ARBA" id="ARBA00023274"/>
    </source>
</evidence>
<sequence length="65" mass="7920">MSIIVKAKDKDTTDAIIRRFQKLVAQEGVIQQYREREFYKKNSLKRQEKIAEKRRKIKRARRQSL</sequence>
<dbReference type="EMBL" id="LBUP01000007">
    <property type="protein sequence ID" value="KKQ66001.1"/>
    <property type="molecule type" value="Genomic_DNA"/>
</dbReference>
<dbReference type="InterPro" id="IPR001911">
    <property type="entry name" value="Ribosomal_bS21"/>
</dbReference>
<dbReference type="GO" id="GO:0005840">
    <property type="term" value="C:ribosome"/>
    <property type="evidence" value="ECO:0007669"/>
    <property type="project" value="UniProtKB-KW"/>
</dbReference>
<evidence type="ECO:0000313" key="5">
    <source>
        <dbReference type="EMBL" id="KKQ66001.1"/>
    </source>
</evidence>
<organism evidence="5 6">
    <name type="scientific">Candidatus Daviesbacteria bacterium GW2011_GWA2_38_24</name>
    <dbReference type="NCBI Taxonomy" id="1618422"/>
    <lineage>
        <taxon>Bacteria</taxon>
        <taxon>Candidatus Daviesiibacteriota</taxon>
    </lineage>
</organism>
<gene>
    <name evidence="5" type="ORF">US86_C0007G0046</name>
</gene>
<reference evidence="5 6" key="1">
    <citation type="journal article" date="2015" name="Nature">
        <title>rRNA introns, odd ribosomes, and small enigmatic genomes across a large radiation of phyla.</title>
        <authorList>
            <person name="Brown C.T."/>
            <person name="Hug L.A."/>
            <person name="Thomas B.C."/>
            <person name="Sharon I."/>
            <person name="Castelle C.J."/>
            <person name="Singh A."/>
            <person name="Wilkins M.J."/>
            <person name="Williams K.H."/>
            <person name="Banfield J.F."/>
        </authorList>
    </citation>
    <scope>NUCLEOTIDE SEQUENCE [LARGE SCALE GENOMIC DNA]</scope>
</reference>
<dbReference type="AlphaFoldDB" id="A0A0G0MM46"/>
<evidence type="ECO:0000256" key="4">
    <source>
        <dbReference type="ARBA" id="ARBA00035135"/>
    </source>
</evidence>
<protein>
    <recommendedName>
        <fullName evidence="4">Small ribosomal subunit protein bS21</fullName>
    </recommendedName>
</protein>
<keyword evidence="2 5" id="KW-0689">Ribosomal protein</keyword>
<dbReference type="Proteomes" id="UP000034235">
    <property type="component" value="Unassembled WGS sequence"/>
</dbReference>
<comment type="caution">
    <text evidence="5">The sequence shown here is derived from an EMBL/GenBank/DDBJ whole genome shotgun (WGS) entry which is preliminary data.</text>
</comment>
<dbReference type="Gene3D" id="1.20.5.1150">
    <property type="entry name" value="Ribosomal protein S8"/>
    <property type="match status" value="1"/>
</dbReference>
<proteinExistence type="inferred from homology"/>
<evidence type="ECO:0000256" key="1">
    <source>
        <dbReference type="ARBA" id="ARBA00006640"/>
    </source>
</evidence>
<dbReference type="GO" id="GO:0003735">
    <property type="term" value="F:structural constituent of ribosome"/>
    <property type="evidence" value="ECO:0007669"/>
    <property type="project" value="InterPro"/>
</dbReference>
<evidence type="ECO:0000313" key="6">
    <source>
        <dbReference type="Proteomes" id="UP000034235"/>
    </source>
</evidence>
<keyword evidence="3" id="KW-0687">Ribonucleoprotein</keyword>
<dbReference type="GO" id="GO:0006412">
    <property type="term" value="P:translation"/>
    <property type="evidence" value="ECO:0007669"/>
    <property type="project" value="InterPro"/>
</dbReference>
<dbReference type="NCBIfam" id="TIGR00030">
    <property type="entry name" value="S21p"/>
    <property type="match status" value="1"/>
</dbReference>
<comment type="similarity">
    <text evidence="1">Belongs to the bacterial ribosomal protein bS21 family.</text>
</comment>